<reference evidence="2" key="1">
    <citation type="journal article" date="2015" name="Nat. Genet.">
        <title>The genome and transcriptome of the zoonotic hookworm Ancylostoma ceylanicum identify infection-specific gene families.</title>
        <authorList>
            <person name="Schwarz E.M."/>
            <person name="Hu Y."/>
            <person name="Antoshechkin I."/>
            <person name="Miller M.M."/>
            <person name="Sternberg P.W."/>
            <person name="Aroian R.V."/>
        </authorList>
    </citation>
    <scope>NUCLEOTIDE SEQUENCE</scope>
    <source>
        <strain evidence="2">HY135</strain>
    </source>
</reference>
<name>A0A016VIX2_9BILA</name>
<dbReference type="Proteomes" id="UP000024635">
    <property type="component" value="Unassembled WGS sequence"/>
</dbReference>
<comment type="caution">
    <text evidence="1">The sequence shown here is derived from an EMBL/GenBank/DDBJ whole genome shotgun (WGS) entry which is preliminary data.</text>
</comment>
<keyword evidence="2" id="KW-1185">Reference proteome</keyword>
<evidence type="ECO:0000313" key="2">
    <source>
        <dbReference type="Proteomes" id="UP000024635"/>
    </source>
</evidence>
<sequence>MARECAWRYILRVFGDTNGKRFCWQDSLRLSRECVWRYILRVIMFIPFLAGDSIIIGVDSNGAVDKAVDSQYQSHGTIPGVIKIIARSSVSEVAKQTSPNVLPFNIRDVGAPATQVYWPGNPVEPTCWAVGICG</sequence>
<evidence type="ECO:0000313" key="1">
    <source>
        <dbReference type="EMBL" id="EYC27246.1"/>
    </source>
</evidence>
<accession>A0A016VIX2</accession>
<protein>
    <submittedName>
        <fullName evidence="1">Uncharacterized protein</fullName>
    </submittedName>
</protein>
<proteinExistence type="predicted"/>
<organism evidence="1 2">
    <name type="scientific">Ancylostoma ceylanicum</name>
    <dbReference type="NCBI Taxonomy" id="53326"/>
    <lineage>
        <taxon>Eukaryota</taxon>
        <taxon>Metazoa</taxon>
        <taxon>Ecdysozoa</taxon>
        <taxon>Nematoda</taxon>
        <taxon>Chromadorea</taxon>
        <taxon>Rhabditida</taxon>
        <taxon>Rhabditina</taxon>
        <taxon>Rhabditomorpha</taxon>
        <taxon>Strongyloidea</taxon>
        <taxon>Ancylostomatidae</taxon>
        <taxon>Ancylostomatinae</taxon>
        <taxon>Ancylostoma</taxon>
    </lineage>
</organism>
<dbReference type="AlphaFoldDB" id="A0A016VIX2"/>
<gene>
    <name evidence="1" type="primary">Acey_s0009.g605</name>
    <name evidence="1" type="ORF">Y032_0009g605</name>
</gene>
<dbReference type="EMBL" id="JARK01001345">
    <property type="protein sequence ID" value="EYC27246.1"/>
    <property type="molecule type" value="Genomic_DNA"/>
</dbReference>